<dbReference type="KEGG" id="csol:105363365"/>
<dbReference type="Pfam" id="PF25150">
    <property type="entry name" value="TPR_Trm732"/>
    <property type="match status" value="1"/>
</dbReference>
<feature type="domain" description="tRNA (32-2'-O)-methyltransferase regulator THADA-like C-terminal TPR repeats region" evidence="4">
    <location>
        <begin position="627"/>
        <end position="784"/>
    </location>
</feature>
<proteinExistence type="predicted"/>
<dbReference type="GO" id="GO:0030488">
    <property type="term" value="P:tRNA methylation"/>
    <property type="evidence" value="ECO:0007669"/>
    <property type="project" value="TreeGrafter"/>
</dbReference>
<feature type="domain" description="DUF2428" evidence="2">
    <location>
        <begin position="329"/>
        <end position="625"/>
    </location>
</feature>
<dbReference type="RefSeq" id="XP_011499333.1">
    <property type="nucleotide sequence ID" value="XM_011501031.1"/>
</dbReference>
<accession>A0AAJ7DWU5</accession>
<keyword evidence="5" id="KW-1185">Reference proteome</keyword>
<keyword evidence="1" id="KW-0819">tRNA processing</keyword>
<gene>
    <name evidence="6" type="primary">LOC105363365</name>
</gene>
<evidence type="ECO:0000259" key="3">
    <source>
        <dbReference type="Pfam" id="PF25150"/>
    </source>
</evidence>
<evidence type="ECO:0000313" key="5">
    <source>
        <dbReference type="Proteomes" id="UP000695007"/>
    </source>
</evidence>
<organism evidence="5 6">
    <name type="scientific">Ceratosolen solmsi marchali</name>
    <dbReference type="NCBI Taxonomy" id="326594"/>
    <lineage>
        <taxon>Eukaryota</taxon>
        <taxon>Metazoa</taxon>
        <taxon>Ecdysozoa</taxon>
        <taxon>Arthropoda</taxon>
        <taxon>Hexapoda</taxon>
        <taxon>Insecta</taxon>
        <taxon>Pterygota</taxon>
        <taxon>Neoptera</taxon>
        <taxon>Endopterygota</taxon>
        <taxon>Hymenoptera</taxon>
        <taxon>Apocrita</taxon>
        <taxon>Proctotrupomorpha</taxon>
        <taxon>Chalcidoidea</taxon>
        <taxon>Agaonidae</taxon>
        <taxon>Agaoninae</taxon>
        <taxon>Ceratosolen</taxon>
    </lineage>
</organism>
<dbReference type="CTD" id="63892"/>
<evidence type="ECO:0000256" key="1">
    <source>
        <dbReference type="ARBA" id="ARBA00022694"/>
    </source>
</evidence>
<dbReference type="Pfam" id="PF25151">
    <property type="entry name" value="TPR_Trm732_C"/>
    <property type="match status" value="1"/>
</dbReference>
<protein>
    <submittedName>
        <fullName evidence="6">Thyroid adenoma-associated protein homolog</fullName>
    </submittedName>
</protein>
<dbReference type="InterPro" id="IPR019442">
    <property type="entry name" value="THADA/TRM732_DUF2428"/>
</dbReference>
<dbReference type="GeneID" id="105363365"/>
<evidence type="ECO:0000313" key="6">
    <source>
        <dbReference type="RefSeq" id="XP_011499333.1"/>
    </source>
</evidence>
<dbReference type="GO" id="GO:0005829">
    <property type="term" value="C:cytosol"/>
    <property type="evidence" value="ECO:0007669"/>
    <property type="project" value="TreeGrafter"/>
</dbReference>
<sequence length="1296" mass="150735">MSEMKFRWYNDQDYKHLEYSLTCSSEEIRLDTLKLIAISKKSTLTFTEQELNLITTFLKYNLREKIEFVPLIKKILKRLNDSYAVLKRQLDKENKLKELKNLHPEFSNSLEDSFDVQAYMKSYQIFIIFVHEICLNSLYPGAINVHKKSSLQILCLIDEFLSKDLQSFLWDLHQFKKLLDCLLLDTYEVNKDMAFRLIKSCKLTESFFDTKIKVLELINVAIQMGNSVRPLDSVTAAYMFKISMLSSNIQEILLELIKFKKKNCIEEENVFYMIMLLKLCLETPVKLAVENIVIAVSKHSLYGYIFCIHSILSTVNLRNIINDENWKTLLSDLVNICFKLNTAVSQIVNNSSPEGHLPMDLNSHNLDNISKNMESIIITSQMILLCSWRTVKEISLLFGYLTTHVSIYDDTKKTGLLNENQIKEIGNQLVSLLCETKHRGAFEQAYVGFGQLCRRLWHLNETQIFLKQLPIIWLQQLLISIVHLVPENSKLCATRRSAGVPFMMQAIVTSEIKKCNDKKILTFHSIIRILFKLVTVEDNYNLNDVENLLFQESLFTQYKKLIIIHKANGIETKCTELNKVTEIKTHALNILRALFRHCLLGDLVKDYIAEGFITAFKSYDGKSWAERNAATLLFSSLVIRVFGAQRTKDHINLTLHNKMTGKIFFDRYPILLPFLLNELTIFINQTENYITPKIQSILLILSRLYPSVSSDITDEDWQIDKFIDLVSKCGKSIVYKTRELAARALVPLLTEKNILSILCNLLNVMITKELSLNLLHGYALQLLELVRSQQFSKVELASEKLKNFLNLLNSKILRNLENSNCYPACFPVSTIVLEILIELSKLEQYSWIYKETIFLNILEKIQLHLTNRKILIKNPGIELYEITAVNLLITSLDNDNYTGPLINNQSSASKFWILLLHHNNTEMLSVIWSKLIYIVQKTNSPMLYNLGFMTSVKTLQAPITHSDVQDEVFEFMYKAIIDMEKDVQYTHSTFTTEMEKFLMCIKIFKKLSFQLKMKTFYPRGTFFKLFGKTFGIILKKYNDFKLDFKILKEFKIIIYDTFLNYSDMESNIDCRIGISEVLFDLYINPMKNHDIYFILNWWTILLQLIYDDNIQIRSNAAKIVDKLLPGSKLGCEAIIIEVFFQKFVLTFGENIEAIVAAFFCWCMSTSAVLIEEMDETDVFNKSCNYECFDPLLIKDMCIFHLKQIISKYNLASRTLSNSIKEWIQKQLKLDNTYEFQNLIELIVKYQNMIPNTEKPLKRLLDPTYPAKLIKEISYLDIKQIIISKNVLTILGKIFES</sequence>
<feature type="domain" description="tRNA (32-2'-O)-methyltransferase regulator THADA-like TPR repeats region" evidence="3">
    <location>
        <begin position="16"/>
        <end position="157"/>
    </location>
</feature>
<dbReference type="PANTHER" id="PTHR14387">
    <property type="entry name" value="THADA/DEATH RECEPTOR INTERACTING PROTEIN"/>
    <property type="match status" value="1"/>
</dbReference>
<dbReference type="InterPro" id="IPR051954">
    <property type="entry name" value="tRNA_methyltransferase_THADA"/>
</dbReference>
<dbReference type="InterPro" id="IPR056842">
    <property type="entry name" value="THADA-like_TPR_C"/>
</dbReference>
<evidence type="ECO:0000259" key="2">
    <source>
        <dbReference type="Pfam" id="PF10350"/>
    </source>
</evidence>
<dbReference type="PANTHER" id="PTHR14387:SF7">
    <property type="entry name" value="THYROID ADENOMA-ASSOCIATED PROTEIN"/>
    <property type="match status" value="1"/>
</dbReference>
<reference evidence="6" key="1">
    <citation type="submission" date="2025-08" db="UniProtKB">
        <authorList>
            <consortium name="RefSeq"/>
        </authorList>
    </citation>
    <scope>IDENTIFICATION</scope>
</reference>
<dbReference type="InterPro" id="IPR056843">
    <property type="entry name" value="THADA-like_TPR"/>
</dbReference>
<name>A0AAJ7DWU5_9HYME</name>
<dbReference type="Proteomes" id="UP000695007">
    <property type="component" value="Unplaced"/>
</dbReference>
<evidence type="ECO:0000259" key="4">
    <source>
        <dbReference type="Pfam" id="PF25151"/>
    </source>
</evidence>
<dbReference type="Pfam" id="PF10350">
    <property type="entry name" value="DUF2428"/>
    <property type="match status" value="1"/>
</dbReference>